<proteinExistence type="predicted"/>
<evidence type="ECO:0000313" key="2">
    <source>
        <dbReference type="Proteomes" id="UP000366872"/>
    </source>
</evidence>
<keyword evidence="2" id="KW-1185">Reference proteome</keyword>
<organism evidence="1 2">
    <name type="scientific">Pontiella desulfatans</name>
    <dbReference type="NCBI Taxonomy" id="2750659"/>
    <lineage>
        <taxon>Bacteria</taxon>
        <taxon>Pseudomonadati</taxon>
        <taxon>Kiritimatiellota</taxon>
        <taxon>Kiritimatiellia</taxon>
        <taxon>Kiritimatiellales</taxon>
        <taxon>Pontiellaceae</taxon>
        <taxon>Pontiella</taxon>
    </lineage>
</organism>
<evidence type="ECO:0000313" key="1">
    <source>
        <dbReference type="EMBL" id="VGO17580.1"/>
    </source>
</evidence>
<dbReference type="EMBL" id="CAAHFG010000004">
    <property type="protein sequence ID" value="VGO17580.1"/>
    <property type="molecule type" value="Genomic_DNA"/>
</dbReference>
<gene>
    <name evidence="1" type="ORF">PDESU_06178</name>
</gene>
<sequence length="40" mass="4552">MGAPIYHPFPGQLTIHRSKSRFRVVCTGRRFGKPSALPER</sequence>
<dbReference type="AlphaFoldDB" id="A0A6C2UBW2"/>
<name>A0A6C2UBW2_PONDE</name>
<accession>A0A6C2UBW2</accession>
<reference evidence="1 2" key="1">
    <citation type="submission" date="2019-04" db="EMBL/GenBank/DDBJ databases">
        <authorList>
            <person name="Van Vliet M D."/>
        </authorList>
    </citation>
    <scope>NUCLEOTIDE SEQUENCE [LARGE SCALE GENOMIC DNA]</scope>
    <source>
        <strain evidence="1 2">F1</strain>
    </source>
</reference>
<dbReference type="Proteomes" id="UP000366872">
    <property type="component" value="Unassembled WGS sequence"/>
</dbReference>
<protein>
    <submittedName>
        <fullName evidence="1">Uncharacterized protein</fullName>
    </submittedName>
</protein>